<evidence type="ECO:0000256" key="1">
    <source>
        <dbReference type="SAM" id="Phobius"/>
    </source>
</evidence>
<protein>
    <submittedName>
        <fullName evidence="2">Uncharacterized protein</fullName>
    </submittedName>
</protein>
<keyword evidence="3" id="KW-1185">Reference proteome</keyword>
<evidence type="ECO:0000313" key="3">
    <source>
        <dbReference type="Proteomes" id="UP001500888"/>
    </source>
</evidence>
<sequence length="131" mass="13959">MRTVTVAVWLVTAGFGIYLLSLWLAGGGLRQQKTKVTRFPTALIFMHPALGVSSLGSWVAFVLTARGGYIWLSLGLLCLAALLGFAMFTRWIGGGRHARGAEQGFPVLAVILHGLSAVVTFILVLLAATTM</sequence>
<feature type="transmembrane region" description="Helical" evidence="1">
    <location>
        <begin position="6"/>
        <end position="29"/>
    </location>
</feature>
<dbReference type="RefSeq" id="WP_344936286.1">
    <property type="nucleotide sequence ID" value="NZ_BAAAZR010000002.1"/>
</dbReference>
<feature type="transmembrane region" description="Helical" evidence="1">
    <location>
        <begin position="41"/>
        <end position="63"/>
    </location>
</feature>
<proteinExistence type="predicted"/>
<evidence type="ECO:0000313" key="2">
    <source>
        <dbReference type="EMBL" id="GAA3797865.1"/>
    </source>
</evidence>
<feature type="transmembrane region" description="Helical" evidence="1">
    <location>
        <begin position="69"/>
        <end position="93"/>
    </location>
</feature>
<keyword evidence="1" id="KW-0472">Membrane</keyword>
<name>A0ABP7HRD0_9ACTN</name>
<keyword evidence="1" id="KW-1133">Transmembrane helix</keyword>
<comment type="caution">
    <text evidence="2">The sequence shown here is derived from an EMBL/GenBank/DDBJ whole genome shotgun (WGS) entry which is preliminary data.</text>
</comment>
<dbReference type="EMBL" id="BAAAZR010000002">
    <property type="protein sequence ID" value="GAA3797865.1"/>
    <property type="molecule type" value="Genomic_DNA"/>
</dbReference>
<feature type="transmembrane region" description="Helical" evidence="1">
    <location>
        <begin position="105"/>
        <end position="128"/>
    </location>
</feature>
<organism evidence="2 3">
    <name type="scientific">Sphaerisporangium flaviroseum</name>
    <dbReference type="NCBI Taxonomy" id="509199"/>
    <lineage>
        <taxon>Bacteria</taxon>
        <taxon>Bacillati</taxon>
        <taxon>Actinomycetota</taxon>
        <taxon>Actinomycetes</taxon>
        <taxon>Streptosporangiales</taxon>
        <taxon>Streptosporangiaceae</taxon>
        <taxon>Sphaerisporangium</taxon>
    </lineage>
</organism>
<accession>A0ABP7HRD0</accession>
<dbReference type="Proteomes" id="UP001500888">
    <property type="component" value="Unassembled WGS sequence"/>
</dbReference>
<reference evidence="3" key="1">
    <citation type="journal article" date="2019" name="Int. J. Syst. Evol. Microbiol.">
        <title>The Global Catalogue of Microorganisms (GCM) 10K type strain sequencing project: providing services to taxonomists for standard genome sequencing and annotation.</title>
        <authorList>
            <consortium name="The Broad Institute Genomics Platform"/>
            <consortium name="The Broad Institute Genome Sequencing Center for Infectious Disease"/>
            <person name="Wu L."/>
            <person name="Ma J."/>
        </authorList>
    </citation>
    <scope>NUCLEOTIDE SEQUENCE [LARGE SCALE GENOMIC DNA]</scope>
    <source>
        <strain evidence="3">JCM 16908</strain>
    </source>
</reference>
<gene>
    <name evidence="2" type="ORF">GCM10022226_16530</name>
</gene>
<keyword evidence="1" id="KW-0812">Transmembrane</keyword>